<organism evidence="1">
    <name type="scientific">hydrothermal vent metagenome</name>
    <dbReference type="NCBI Taxonomy" id="652676"/>
    <lineage>
        <taxon>unclassified sequences</taxon>
        <taxon>metagenomes</taxon>
        <taxon>ecological metagenomes</taxon>
    </lineage>
</organism>
<sequence>MRKFLLATMLTLMGFAAMVTTTQAQILTAPVTTDSARVAISPYAQTVPNDSYTFMGFSHPSLDTSLTQVGIVLEVLGMTTVPNDAAGRSVTFTVDAGETHRVFIVDAGNSITATADAFNNSRTHIITTDNSAQFGTVRIVGINEDPTGSTTVGSTLKYDNVSQLNMWGVVFIPSSGTGFAMEFIGDAHDSTIGNITSGVVGADGNTTTGAGRGIN</sequence>
<name>A0A3B1CKJ3_9ZZZZ</name>
<dbReference type="AlphaFoldDB" id="A0A3B1CKJ3"/>
<gene>
    <name evidence="1" type="ORF">MNBD_NITROSPINAE05-1073</name>
</gene>
<accession>A0A3B1CKJ3</accession>
<evidence type="ECO:0000313" key="1">
    <source>
        <dbReference type="EMBL" id="VAX31056.1"/>
    </source>
</evidence>
<reference evidence="1" key="1">
    <citation type="submission" date="2018-06" db="EMBL/GenBank/DDBJ databases">
        <authorList>
            <person name="Zhirakovskaya E."/>
        </authorList>
    </citation>
    <scope>NUCLEOTIDE SEQUENCE</scope>
</reference>
<dbReference type="EMBL" id="UOGG01000139">
    <property type="protein sequence ID" value="VAX31056.1"/>
    <property type="molecule type" value="Genomic_DNA"/>
</dbReference>
<protein>
    <submittedName>
        <fullName evidence="1">Uncharacterized protein</fullName>
    </submittedName>
</protein>
<proteinExistence type="predicted"/>